<dbReference type="OrthoDB" id="6508832at2759"/>
<evidence type="ECO:0000313" key="3">
    <source>
        <dbReference type="EMBL" id="CBF75706.1"/>
    </source>
</evidence>
<accession>C8V3W8</accession>
<dbReference type="KEGG" id="ani:ANIA_03645"/>
<gene>
    <name evidence="3" type="ORF">ANIA_03645</name>
</gene>
<dbReference type="RefSeq" id="XP_050467506.1">
    <property type="nucleotide sequence ID" value="XM_050611479.1"/>
</dbReference>
<dbReference type="HOGENOM" id="CLU_042937_1_1_1"/>
<name>C8V3W8_EMENI</name>
<sequence>MHHLVVPKKSSAHRVACLALYRALLLRCRDLQRRRPELVSPQAHVRERFRKYKNLQSPSQTANALKAGYEALDLIDSAALGNEDDTGLVWRILAKAQSTKEQKRELQNVLSHIRPVKQPNKKQIRAEENRRFQEATAQRHPDATSILERPRPIVSGKRRVPVLVNASGIPFLRIKKPQPQSLSRMIRRKLAERQKLVERRERLEPEILFGEDEDQWDELTNGRGEGEERWSSAPRAAFDEVYRRIGEDNRRKQALARSMWEIVLAERKLAEEEQKSEEEKHAKEGNHDDEKKKKRMVLSRKNILKKLNISAET</sequence>
<organism evidence="3 4">
    <name type="scientific">Emericella nidulans (strain FGSC A4 / ATCC 38163 / CBS 112.46 / NRRL 194 / M139)</name>
    <name type="common">Aspergillus nidulans</name>
    <dbReference type="NCBI Taxonomy" id="227321"/>
    <lineage>
        <taxon>Eukaryota</taxon>
        <taxon>Fungi</taxon>
        <taxon>Dikarya</taxon>
        <taxon>Ascomycota</taxon>
        <taxon>Pezizomycotina</taxon>
        <taxon>Eurotiomycetes</taxon>
        <taxon>Eurotiomycetidae</taxon>
        <taxon>Eurotiales</taxon>
        <taxon>Aspergillaceae</taxon>
        <taxon>Aspergillus</taxon>
        <taxon>Aspergillus subgen. Nidulantes</taxon>
    </lineage>
</organism>
<proteinExistence type="predicted"/>
<dbReference type="InterPro" id="IPR008011">
    <property type="entry name" value="Complex1_LYR_dom"/>
</dbReference>
<dbReference type="EMBL" id="BN001302">
    <property type="protein sequence ID" value="CBF75706.1"/>
    <property type="molecule type" value="Genomic_DNA"/>
</dbReference>
<feature type="compositionally biased region" description="Basic and acidic residues" evidence="1">
    <location>
        <begin position="271"/>
        <end position="291"/>
    </location>
</feature>
<dbReference type="InParanoid" id="C8V3W8"/>
<dbReference type="AlphaFoldDB" id="C8V3W8"/>
<reference evidence="4" key="2">
    <citation type="journal article" date="2009" name="Fungal Genet. Biol.">
        <title>The 2008 update of the Aspergillus nidulans genome annotation: a community effort.</title>
        <authorList>
            <person name="Wortman J.R."/>
            <person name="Gilsenan J.M."/>
            <person name="Joardar V."/>
            <person name="Deegan J."/>
            <person name="Clutterbuck J."/>
            <person name="Andersen M.R."/>
            <person name="Archer D."/>
            <person name="Bencina M."/>
            <person name="Braus G."/>
            <person name="Coutinho P."/>
            <person name="von Dohren H."/>
            <person name="Doonan J."/>
            <person name="Driessen A.J."/>
            <person name="Durek P."/>
            <person name="Espeso E."/>
            <person name="Fekete E."/>
            <person name="Flipphi M."/>
            <person name="Estrada C.G."/>
            <person name="Geysens S."/>
            <person name="Goldman G."/>
            <person name="de Groot P.W."/>
            <person name="Hansen K."/>
            <person name="Harris S.D."/>
            <person name="Heinekamp T."/>
            <person name="Helmstaedt K."/>
            <person name="Henrissat B."/>
            <person name="Hofmann G."/>
            <person name="Homan T."/>
            <person name="Horio T."/>
            <person name="Horiuchi H."/>
            <person name="James S."/>
            <person name="Jones M."/>
            <person name="Karaffa L."/>
            <person name="Karanyi Z."/>
            <person name="Kato M."/>
            <person name="Keller N."/>
            <person name="Kelly D.E."/>
            <person name="Kiel J.A."/>
            <person name="Kim J.M."/>
            <person name="van der Klei I.J."/>
            <person name="Klis F.M."/>
            <person name="Kovalchuk A."/>
            <person name="Krasevec N."/>
            <person name="Kubicek C.P."/>
            <person name="Liu B."/>
            <person name="Maccabe A."/>
            <person name="Meyer V."/>
            <person name="Mirabito P."/>
            <person name="Miskei M."/>
            <person name="Mos M."/>
            <person name="Mullins J."/>
            <person name="Nelson D.R."/>
            <person name="Nielsen J."/>
            <person name="Oakley B.R."/>
            <person name="Osmani S.A."/>
            <person name="Pakula T."/>
            <person name="Paszewski A."/>
            <person name="Paulsen I."/>
            <person name="Pilsyk S."/>
            <person name="Pocsi I."/>
            <person name="Punt P.J."/>
            <person name="Ram A.F."/>
            <person name="Ren Q."/>
            <person name="Robellet X."/>
            <person name="Robson G."/>
            <person name="Seiboth B."/>
            <person name="van Solingen P."/>
            <person name="Specht T."/>
            <person name="Sun J."/>
            <person name="Taheri-Talesh N."/>
            <person name="Takeshita N."/>
            <person name="Ussery D."/>
            <person name="vanKuyk P.A."/>
            <person name="Visser H."/>
            <person name="van de Vondervoort P.J."/>
            <person name="de Vries R.P."/>
            <person name="Walton J."/>
            <person name="Xiang X."/>
            <person name="Xiong Y."/>
            <person name="Zeng A.P."/>
            <person name="Brandt B.W."/>
            <person name="Cornell M.J."/>
            <person name="van den Hondel C.A."/>
            <person name="Visser J."/>
            <person name="Oliver S.G."/>
            <person name="Turner G."/>
        </authorList>
    </citation>
    <scope>GENOME REANNOTATION</scope>
    <source>
        <strain evidence="4">FGSC A4 / ATCC 38163 / CBS 112.46 / NRRL 194 / M139</strain>
    </source>
</reference>
<feature type="domain" description="Complex 1 LYR protein" evidence="2">
    <location>
        <begin position="16"/>
        <end position="73"/>
    </location>
</feature>
<keyword evidence="4" id="KW-1185">Reference proteome</keyword>
<dbReference type="Pfam" id="PF05347">
    <property type="entry name" value="Complex1_LYR"/>
    <property type="match status" value="1"/>
</dbReference>
<protein>
    <submittedName>
        <fullName evidence="3">DNA repair protein (Rad1), putative (AFU_orthologue AFUA_4G12090)</fullName>
    </submittedName>
</protein>
<dbReference type="Proteomes" id="UP000000560">
    <property type="component" value="Chromosome II"/>
</dbReference>
<dbReference type="GeneID" id="2873065"/>
<feature type="region of interest" description="Disordered" evidence="1">
    <location>
        <begin position="271"/>
        <end position="299"/>
    </location>
</feature>
<evidence type="ECO:0000313" key="4">
    <source>
        <dbReference type="Proteomes" id="UP000000560"/>
    </source>
</evidence>
<dbReference type="OMA" id="KKSTQHR"/>
<dbReference type="eggNOG" id="ENOG502S4VH">
    <property type="taxonomic scope" value="Eukaryota"/>
</dbReference>
<dbReference type="STRING" id="227321.C8V3W8"/>
<reference evidence="4" key="1">
    <citation type="journal article" date="2005" name="Nature">
        <title>Sequencing of Aspergillus nidulans and comparative analysis with A. fumigatus and A. oryzae.</title>
        <authorList>
            <person name="Galagan J.E."/>
            <person name="Calvo S.E."/>
            <person name="Cuomo C."/>
            <person name="Ma L.J."/>
            <person name="Wortman J.R."/>
            <person name="Batzoglou S."/>
            <person name="Lee S.I."/>
            <person name="Basturkmen M."/>
            <person name="Spevak C.C."/>
            <person name="Clutterbuck J."/>
            <person name="Kapitonov V."/>
            <person name="Jurka J."/>
            <person name="Scazzocchio C."/>
            <person name="Farman M."/>
            <person name="Butler J."/>
            <person name="Purcell S."/>
            <person name="Harris S."/>
            <person name="Braus G.H."/>
            <person name="Draht O."/>
            <person name="Busch S."/>
            <person name="D'Enfert C."/>
            <person name="Bouchier C."/>
            <person name="Goldman G.H."/>
            <person name="Bell-Pedersen D."/>
            <person name="Griffiths-Jones S."/>
            <person name="Doonan J.H."/>
            <person name="Yu J."/>
            <person name="Vienken K."/>
            <person name="Pain A."/>
            <person name="Freitag M."/>
            <person name="Selker E.U."/>
            <person name="Archer D.B."/>
            <person name="Penalva M.A."/>
            <person name="Oakley B.R."/>
            <person name="Momany M."/>
            <person name="Tanaka T."/>
            <person name="Kumagai T."/>
            <person name="Asai K."/>
            <person name="Machida M."/>
            <person name="Nierman W.C."/>
            <person name="Denning D.W."/>
            <person name="Caddick M."/>
            <person name="Hynes M."/>
            <person name="Paoletti M."/>
            <person name="Fischer R."/>
            <person name="Miller B."/>
            <person name="Dyer P."/>
            <person name="Sachs M.S."/>
            <person name="Osmani S.A."/>
            <person name="Birren B.W."/>
        </authorList>
    </citation>
    <scope>NUCLEOTIDE SEQUENCE [LARGE SCALE GENOMIC DNA]</scope>
    <source>
        <strain evidence="4">FGSC A4 / ATCC 38163 / CBS 112.46 / NRRL 194 / M139</strain>
    </source>
</reference>
<dbReference type="VEuPathDB" id="FungiDB:AN3645"/>
<evidence type="ECO:0000256" key="1">
    <source>
        <dbReference type="SAM" id="MobiDB-lite"/>
    </source>
</evidence>
<evidence type="ECO:0000259" key="2">
    <source>
        <dbReference type="Pfam" id="PF05347"/>
    </source>
</evidence>